<dbReference type="OrthoDB" id="9773856at2"/>
<name>A0A1H7VRF5_9LACT</name>
<sequence>MRILHTADWHIGKIVNEFSMIEDQAVVLHALVEKVKELDVDVLIMAGDLYDRAIPPKEAVTLANDIFNRLIREAGIPVLAIAGNHDSNERLEYGAELLAGSQLYIEGTVKKDVRKVSIDGVNFYLLPFADHVTIRQLLEDDEIKDLQDATRKQIESIKAAMYPNEVNILIAHGYIVNGAKDSVEASDSERPLSIGTAEYVDVNLFDDFDYVALGHLHKAQKVKTDRVRYSGSPLKYSKSEVRHKKQHVLLDITKDDFSCEIIEVKPERDMKVLKGTFDELMQDESDDYIFFELEDQNYVMDAMNQLRRRYPYAMGLEYTAQKERQKTSQAAKQEAIEKRSLLDLFDDFYSKFKQNPLDDNQKKAIHETWEQALKGEK</sequence>
<dbReference type="AlphaFoldDB" id="A0A1H7VRF5"/>
<comment type="similarity">
    <text evidence="1 7">Belongs to the SbcD family.</text>
</comment>
<reference evidence="11 12" key="1">
    <citation type="submission" date="2016-10" db="EMBL/GenBank/DDBJ databases">
        <authorList>
            <person name="de Groot N.N."/>
        </authorList>
    </citation>
    <scope>NUCLEOTIDE SEQUENCE [LARGE SCALE GENOMIC DNA]</scope>
    <source>
        <strain evidence="11 12">DSM 19182</strain>
    </source>
</reference>
<evidence type="ECO:0000313" key="10">
    <source>
        <dbReference type="EMBL" id="GEK89857.1"/>
    </source>
</evidence>
<dbReference type="GO" id="GO:0008408">
    <property type="term" value="F:3'-5' exonuclease activity"/>
    <property type="evidence" value="ECO:0007669"/>
    <property type="project" value="InterPro"/>
</dbReference>
<dbReference type="Pfam" id="PF12320">
    <property type="entry name" value="SbcD_C"/>
    <property type="match status" value="1"/>
</dbReference>
<dbReference type="Proteomes" id="UP000198548">
    <property type="component" value="Unassembled WGS sequence"/>
</dbReference>
<comment type="function">
    <text evidence="7">SbcCD cleaves DNA hairpin structures. These structures can inhibit DNA replication and are intermediates in certain DNA recombination reactions. The complex acts as a 3'-&gt;5' double strand exonuclease that can open hairpins. It also has a 5' single-strand endonuclease activity.</text>
</comment>
<dbReference type="GO" id="GO:0006260">
    <property type="term" value="P:DNA replication"/>
    <property type="evidence" value="ECO:0007669"/>
    <property type="project" value="UniProtKB-KW"/>
</dbReference>
<dbReference type="Pfam" id="PF00149">
    <property type="entry name" value="Metallophos"/>
    <property type="match status" value="1"/>
</dbReference>
<evidence type="ECO:0000256" key="3">
    <source>
        <dbReference type="ARBA" id="ARBA00013365"/>
    </source>
</evidence>
<dbReference type="GO" id="GO:0004519">
    <property type="term" value="F:endonuclease activity"/>
    <property type="evidence" value="ECO:0007669"/>
    <property type="project" value="UniProtKB-KW"/>
</dbReference>
<dbReference type="STRING" id="426703.SAMN04488100_12628"/>
<dbReference type="PANTHER" id="PTHR30337:SF0">
    <property type="entry name" value="NUCLEASE SBCCD SUBUNIT D"/>
    <property type="match status" value="1"/>
</dbReference>
<dbReference type="GO" id="GO:0006310">
    <property type="term" value="P:DNA recombination"/>
    <property type="evidence" value="ECO:0007669"/>
    <property type="project" value="UniProtKB-KW"/>
</dbReference>
<keyword evidence="6 7" id="KW-0269">Exonuclease</keyword>
<dbReference type="NCBIfam" id="TIGR00619">
    <property type="entry name" value="sbcd"/>
    <property type="match status" value="1"/>
</dbReference>
<evidence type="ECO:0000256" key="4">
    <source>
        <dbReference type="ARBA" id="ARBA00022722"/>
    </source>
</evidence>
<dbReference type="Proteomes" id="UP000321425">
    <property type="component" value="Unassembled WGS sequence"/>
</dbReference>
<dbReference type="EMBL" id="BJUX01000024">
    <property type="protein sequence ID" value="GEK89857.1"/>
    <property type="molecule type" value="Genomic_DNA"/>
</dbReference>
<feature type="domain" description="Calcineurin-like phosphoesterase" evidence="8">
    <location>
        <begin position="1"/>
        <end position="218"/>
    </location>
</feature>
<evidence type="ECO:0000256" key="6">
    <source>
        <dbReference type="ARBA" id="ARBA00022839"/>
    </source>
</evidence>
<protein>
    <recommendedName>
        <fullName evidence="3 7">Nuclease SbcCD subunit D</fullName>
    </recommendedName>
</protein>
<evidence type="ECO:0000256" key="7">
    <source>
        <dbReference type="RuleBase" id="RU363069"/>
    </source>
</evidence>
<dbReference type="PANTHER" id="PTHR30337">
    <property type="entry name" value="COMPONENT OF ATP-DEPENDENT DSDNA EXONUCLEASE"/>
    <property type="match status" value="1"/>
</dbReference>
<proteinExistence type="inferred from homology"/>
<dbReference type="InterPro" id="IPR050535">
    <property type="entry name" value="DNA_Repair-Maintenance_Comp"/>
</dbReference>
<keyword evidence="5 7" id="KW-0378">Hydrolase</keyword>
<feature type="domain" description="Nuclease SbcCD subunit D C-terminal" evidence="9">
    <location>
        <begin position="267"/>
        <end position="350"/>
    </location>
</feature>
<dbReference type="SUPFAM" id="SSF56300">
    <property type="entry name" value="Metallo-dependent phosphatases"/>
    <property type="match status" value="1"/>
</dbReference>
<dbReference type="InterPro" id="IPR026843">
    <property type="entry name" value="SbcD_C"/>
</dbReference>
<evidence type="ECO:0000256" key="2">
    <source>
        <dbReference type="ARBA" id="ARBA00011322"/>
    </source>
</evidence>
<dbReference type="Gene3D" id="3.60.21.10">
    <property type="match status" value="1"/>
</dbReference>
<evidence type="ECO:0000313" key="13">
    <source>
        <dbReference type="Proteomes" id="UP000321425"/>
    </source>
</evidence>
<dbReference type="InterPro" id="IPR041796">
    <property type="entry name" value="Mre11_N"/>
</dbReference>
<accession>A0A1H7VRF5</accession>
<evidence type="ECO:0000259" key="8">
    <source>
        <dbReference type="Pfam" id="PF00149"/>
    </source>
</evidence>
<keyword evidence="7" id="KW-0233">DNA recombination</keyword>
<gene>
    <name evidence="7 10" type="primary">sbcD</name>
    <name evidence="10" type="ORF">APU01nite_18960</name>
    <name evidence="11" type="ORF">SAMN04488100_12628</name>
</gene>
<dbReference type="InterPro" id="IPR004843">
    <property type="entry name" value="Calcineurin-like_PHP"/>
</dbReference>
<dbReference type="CDD" id="cd00840">
    <property type="entry name" value="MPP_Mre11_N"/>
    <property type="match status" value="1"/>
</dbReference>
<keyword evidence="7" id="KW-0255">Endonuclease</keyword>
<dbReference type="InterPro" id="IPR004593">
    <property type="entry name" value="SbcD"/>
</dbReference>
<evidence type="ECO:0000256" key="1">
    <source>
        <dbReference type="ARBA" id="ARBA00010555"/>
    </source>
</evidence>
<keyword evidence="4 7" id="KW-0540">Nuclease</keyword>
<dbReference type="RefSeq" id="WP_091489037.1">
    <property type="nucleotide sequence ID" value="NZ_BJUX01000024.1"/>
</dbReference>
<organism evidence="11 12">
    <name type="scientific">Alkalibacterium putridalgicola</name>
    <dbReference type="NCBI Taxonomy" id="426703"/>
    <lineage>
        <taxon>Bacteria</taxon>
        <taxon>Bacillati</taxon>
        <taxon>Bacillota</taxon>
        <taxon>Bacilli</taxon>
        <taxon>Lactobacillales</taxon>
        <taxon>Carnobacteriaceae</taxon>
        <taxon>Alkalibacterium</taxon>
    </lineage>
</organism>
<evidence type="ECO:0000259" key="9">
    <source>
        <dbReference type="Pfam" id="PF12320"/>
    </source>
</evidence>
<dbReference type="InterPro" id="IPR029052">
    <property type="entry name" value="Metallo-depent_PP-like"/>
</dbReference>
<evidence type="ECO:0000313" key="11">
    <source>
        <dbReference type="EMBL" id="SEM11425.1"/>
    </source>
</evidence>
<keyword evidence="7" id="KW-0235">DNA replication</keyword>
<comment type="subunit">
    <text evidence="2 7">Heterodimer of SbcC and SbcD.</text>
</comment>
<evidence type="ECO:0000256" key="5">
    <source>
        <dbReference type="ARBA" id="ARBA00022801"/>
    </source>
</evidence>
<keyword evidence="13" id="KW-1185">Reference proteome</keyword>
<dbReference type="EMBL" id="FOBL01000026">
    <property type="protein sequence ID" value="SEM11425.1"/>
    <property type="molecule type" value="Genomic_DNA"/>
</dbReference>
<evidence type="ECO:0000313" key="12">
    <source>
        <dbReference type="Proteomes" id="UP000198548"/>
    </source>
</evidence>
<reference evidence="10 13" key="2">
    <citation type="submission" date="2019-07" db="EMBL/GenBank/DDBJ databases">
        <title>Whole genome shotgun sequence of Alkalibacterium putridalgicola NBRC 103243.</title>
        <authorList>
            <person name="Hosoyama A."/>
            <person name="Uohara A."/>
            <person name="Ohji S."/>
            <person name="Ichikawa N."/>
        </authorList>
    </citation>
    <scope>NUCLEOTIDE SEQUENCE [LARGE SCALE GENOMIC DNA]</scope>
    <source>
        <strain evidence="10 13">NBRC 103243</strain>
    </source>
</reference>